<proteinExistence type="predicted"/>
<evidence type="ECO:0000256" key="4">
    <source>
        <dbReference type="ARBA" id="ARBA00022989"/>
    </source>
</evidence>
<organism evidence="8 9">
    <name type="scientific">Nocardioides antri</name>
    <dbReference type="NCBI Taxonomy" id="2607659"/>
    <lineage>
        <taxon>Bacteria</taxon>
        <taxon>Bacillati</taxon>
        <taxon>Actinomycetota</taxon>
        <taxon>Actinomycetes</taxon>
        <taxon>Propionibacteriales</taxon>
        <taxon>Nocardioidaceae</taxon>
        <taxon>Nocardioides</taxon>
    </lineage>
</organism>
<dbReference type="AlphaFoldDB" id="A0A5B1M355"/>
<evidence type="ECO:0000256" key="3">
    <source>
        <dbReference type="ARBA" id="ARBA00022692"/>
    </source>
</evidence>
<evidence type="ECO:0000256" key="2">
    <source>
        <dbReference type="ARBA" id="ARBA00022475"/>
    </source>
</evidence>
<feature type="domain" description="Type II secretion system protein GspF" evidence="7">
    <location>
        <begin position="170"/>
        <end position="298"/>
    </location>
</feature>
<keyword evidence="4 6" id="KW-1133">Transmembrane helix</keyword>
<reference evidence="8 9" key="1">
    <citation type="submission" date="2019-09" db="EMBL/GenBank/DDBJ databases">
        <title>Nocardioides panacisoli sp. nov., isolated from the soil of a ginseng field.</title>
        <authorList>
            <person name="Cho C."/>
        </authorList>
    </citation>
    <scope>NUCLEOTIDE SEQUENCE [LARGE SCALE GENOMIC DNA]</scope>
    <source>
        <strain evidence="8 9">BN140041</strain>
    </source>
</reference>
<reference evidence="8 9" key="2">
    <citation type="submission" date="2019-09" db="EMBL/GenBank/DDBJ databases">
        <authorList>
            <person name="Jin C."/>
        </authorList>
    </citation>
    <scope>NUCLEOTIDE SEQUENCE [LARGE SCALE GENOMIC DNA]</scope>
    <source>
        <strain evidence="8 9">BN140041</strain>
    </source>
</reference>
<dbReference type="RefSeq" id="WP_149749572.1">
    <property type="nucleotide sequence ID" value="NZ_VUJW01000003.1"/>
</dbReference>
<gene>
    <name evidence="8" type="ORF">F0U47_06780</name>
</gene>
<dbReference type="Proteomes" id="UP000324351">
    <property type="component" value="Unassembled WGS sequence"/>
</dbReference>
<protein>
    <recommendedName>
        <fullName evidence="7">Type II secretion system protein GspF domain-containing protein</fullName>
    </recommendedName>
</protein>
<evidence type="ECO:0000256" key="5">
    <source>
        <dbReference type="ARBA" id="ARBA00023136"/>
    </source>
</evidence>
<evidence type="ECO:0000256" key="6">
    <source>
        <dbReference type="SAM" id="Phobius"/>
    </source>
</evidence>
<feature type="transmembrane region" description="Helical" evidence="6">
    <location>
        <begin position="130"/>
        <end position="150"/>
    </location>
</feature>
<sequence>MTLTLTMLAGGFVGVGVLLATWLLVQPRASGPVALALLDARLARGRRDASLTVDRRHAEESPRMRRLGARIGDALEEQGYGLPRRLEADLGMVGQSREMFIARTALGALLGAVLPNAVLIPWALLGLVGFVVPLWLVLIGALVGALVPYSRLRSEAEEKRRAFRHMVSAFLDLVSMNLAGGRGVPEALQSASNVSDSWGMVRIRDTLEAARLQGITPWAALGQLGDEVDVDELRDLSAALALVAEDGAKVRESLTARAASMRHRELADAEAKAEARSQSMLVAQLLLCAGFLIFLVYPAIARILG</sequence>
<evidence type="ECO:0000313" key="8">
    <source>
        <dbReference type="EMBL" id="KAA1427204.1"/>
    </source>
</evidence>
<dbReference type="PANTHER" id="PTHR35007">
    <property type="entry name" value="INTEGRAL MEMBRANE PROTEIN-RELATED"/>
    <property type="match status" value="1"/>
</dbReference>
<evidence type="ECO:0000256" key="1">
    <source>
        <dbReference type="ARBA" id="ARBA00004651"/>
    </source>
</evidence>
<dbReference type="InterPro" id="IPR018076">
    <property type="entry name" value="T2SS_GspF_dom"/>
</dbReference>
<name>A0A5B1M355_9ACTN</name>
<evidence type="ECO:0000313" key="9">
    <source>
        <dbReference type="Proteomes" id="UP000324351"/>
    </source>
</evidence>
<keyword evidence="9" id="KW-1185">Reference proteome</keyword>
<comment type="caution">
    <text evidence="8">The sequence shown here is derived from an EMBL/GenBank/DDBJ whole genome shotgun (WGS) entry which is preliminary data.</text>
</comment>
<dbReference type="PANTHER" id="PTHR35007:SF1">
    <property type="entry name" value="PILUS ASSEMBLY PROTEIN"/>
    <property type="match status" value="1"/>
</dbReference>
<keyword evidence="5 6" id="KW-0472">Membrane</keyword>
<keyword evidence="3 6" id="KW-0812">Transmembrane</keyword>
<feature type="transmembrane region" description="Helical" evidence="6">
    <location>
        <begin position="6"/>
        <end position="25"/>
    </location>
</feature>
<evidence type="ECO:0000259" key="7">
    <source>
        <dbReference type="Pfam" id="PF00482"/>
    </source>
</evidence>
<feature type="transmembrane region" description="Helical" evidence="6">
    <location>
        <begin position="281"/>
        <end position="300"/>
    </location>
</feature>
<dbReference type="Pfam" id="PF00482">
    <property type="entry name" value="T2SSF"/>
    <property type="match status" value="1"/>
</dbReference>
<dbReference type="GO" id="GO:0005886">
    <property type="term" value="C:plasma membrane"/>
    <property type="evidence" value="ECO:0007669"/>
    <property type="project" value="UniProtKB-SubCell"/>
</dbReference>
<accession>A0A5B1M355</accession>
<keyword evidence="2" id="KW-1003">Cell membrane</keyword>
<feature type="transmembrane region" description="Helical" evidence="6">
    <location>
        <begin position="100"/>
        <end position="124"/>
    </location>
</feature>
<dbReference type="EMBL" id="VUJW01000003">
    <property type="protein sequence ID" value="KAA1427204.1"/>
    <property type="molecule type" value="Genomic_DNA"/>
</dbReference>
<comment type="subcellular location">
    <subcellularLocation>
        <location evidence="1">Cell membrane</location>
        <topology evidence="1">Multi-pass membrane protein</topology>
    </subcellularLocation>
</comment>